<reference evidence="3 4" key="1">
    <citation type="submission" date="2024-10" db="EMBL/GenBank/DDBJ databases">
        <title>Updated reference genomes for cyclostephanoid diatoms.</title>
        <authorList>
            <person name="Roberts W.R."/>
            <person name="Alverson A.J."/>
        </authorList>
    </citation>
    <scope>NUCLEOTIDE SEQUENCE [LARGE SCALE GENOMIC DNA]</scope>
    <source>
        <strain evidence="3 4">AJA276-08</strain>
    </source>
</reference>
<dbReference type="Proteomes" id="UP001530315">
    <property type="component" value="Unassembled WGS sequence"/>
</dbReference>
<organism evidence="3 4">
    <name type="scientific">Stephanodiscus triporus</name>
    <dbReference type="NCBI Taxonomy" id="2934178"/>
    <lineage>
        <taxon>Eukaryota</taxon>
        <taxon>Sar</taxon>
        <taxon>Stramenopiles</taxon>
        <taxon>Ochrophyta</taxon>
        <taxon>Bacillariophyta</taxon>
        <taxon>Coscinodiscophyceae</taxon>
        <taxon>Thalassiosirophycidae</taxon>
        <taxon>Stephanodiscales</taxon>
        <taxon>Stephanodiscaceae</taxon>
        <taxon>Stephanodiscus</taxon>
    </lineage>
</organism>
<protein>
    <submittedName>
        <fullName evidence="3">Uncharacterized protein</fullName>
    </submittedName>
</protein>
<feature type="region of interest" description="Disordered" evidence="2">
    <location>
        <begin position="17"/>
        <end position="36"/>
    </location>
</feature>
<dbReference type="AlphaFoldDB" id="A0ABD3N1M2"/>
<accession>A0ABD3N1M2</accession>
<evidence type="ECO:0000313" key="4">
    <source>
        <dbReference type="Proteomes" id="UP001530315"/>
    </source>
</evidence>
<evidence type="ECO:0000313" key="3">
    <source>
        <dbReference type="EMBL" id="KAL3770004.1"/>
    </source>
</evidence>
<gene>
    <name evidence="3" type="ORF">ACHAW5_007224</name>
</gene>
<sequence>MIVDLLTGLELMNFRGEGTEDGFERSPSRPSAGRTKEATTILMKDLDAKIEMLREREEKVVRANEEHLLA</sequence>
<proteinExistence type="predicted"/>
<evidence type="ECO:0000256" key="2">
    <source>
        <dbReference type="SAM" id="MobiDB-lite"/>
    </source>
</evidence>
<comment type="caution">
    <text evidence="3">The sequence shown here is derived from an EMBL/GenBank/DDBJ whole genome shotgun (WGS) entry which is preliminary data.</text>
</comment>
<evidence type="ECO:0000256" key="1">
    <source>
        <dbReference type="SAM" id="Coils"/>
    </source>
</evidence>
<feature type="coiled-coil region" evidence="1">
    <location>
        <begin position="36"/>
        <end position="66"/>
    </location>
</feature>
<keyword evidence="4" id="KW-1185">Reference proteome</keyword>
<dbReference type="EMBL" id="JALLAZ020001639">
    <property type="protein sequence ID" value="KAL3770004.1"/>
    <property type="molecule type" value="Genomic_DNA"/>
</dbReference>
<name>A0ABD3N1M2_9STRA</name>
<keyword evidence="1" id="KW-0175">Coiled coil</keyword>